<feature type="compositionally biased region" description="Basic and acidic residues" evidence="1">
    <location>
        <begin position="97"/>
        <end position="120"/>
    </location>
</feature>
<dbReference type="RefSeq" id="XP_056750785.1">
    <property type="nucleotide sequence ID" value="XM_056898709.1"/>
</dbReference>
<evidence type="ECO:0000256" key="2">
    <source>
        <dbReference type="SAM" id="Phobius"/>
    </source>
</evidence>
<keyword evidence="2" id="KW-0812">Transmembrane</keyword>
<feature type="transmembrane region" description="Helical" evidence="2">
    <location>
        <begin position="754"/>
        <end position="773"/>
    </location>
</feature>
<feature type="compositionally biased region" description="Polar residues" evidence="1">
    <location>
        <begin position="557"/>
        <end position="601"/>
    </location>
</feature>
<keyword evidence="2" id="KW-0472">Membrane</keyword>
<comment type="caution">
    <text evidence="3">The sequence shown here is derived from an EMBL/GenBank/DDBJ whole genome shotgun (WGS) entry which is preliminary data.</text>
</comment>
<sequence length="777" mass="84091">MSTVSQGPVEARSLSSVTNIASNPPAYPRNPTHEKHEPLSLYIVRVPGSKDIFLSPLKPPTKSSVSAEAINASLYYLHVATPDDDTLLQEVEEEREEQAQLRKERLEEAGADDPAQREFARLNNVRRKPVGGGGDPNPEPLLAPPQQDATAPPALPSRPIPVLQDGIASPALPPRPIPMSQDATASPTLPPRPIHMPQVTAENVSFSGTPVANIQPPLNNNIPRGVPVESGGKSGGPRRPLPPLPPGEEPWANSATGEDPSKRTSRWSAFTEQLQTRGENWKEKYEAKYEALSAGRHSLDSSRPQFRPRSSHNRTGSPLGSPGQSPNRHRNAHGNPPSNAGFHITLIRRDPTSGTQWNVATISTPRMDRNTVDIEISTPGYNRFAGSNEMPSLSSLAANIPTGIGRLPNSAIAQSLATEQSKKQPTGPRKFHRQLCVSKPFDDSVAADGSNGHTPDGPSKLKSGYYVFTSPWNGTCTFTNSVNGRSLKCKHMIPTPGGFIPPNGEAEAPPAVTVAELRFNTPFQAANLHSHAHHATHKPHPNHLSPFTQSQIQTQSLPRLNDNPNDNTSDGGPLEPSSSNNSYTSAKRNSLSQLLNPNTYSRPRAHTGPGSNPPPLPASTPTASRTNLSPSTLLRRTSMRAQRFTRQSQFHHRSTSNSSGGDLDHDSDEDRLDFSLAREPAGGGLRGKSAKLGKLVIEDEGIKMLDLVVAACMAVWWRGVGPITWHRKTHTCIASKSDLERGKKMGSFSLIERVILSAGAMLIFSVYFHLTICPEGR</sequence>
<evidence type="ECO:0000313" key="3">
    <source>
        <dbReference type="EMBL" id="KAJ5597570.1"/>
    </source>
</evidence>
<dbReference type="Proteomes" id="UP001213799">
    <property type="component" value="Unassembled WGS sequence"/>
</dbReference>
<dbReference type="GeneID" id="81588951"/>
<feature type="compositionally biased region" description="Polar residues" evidence="1">
    <location>
        <begin position="625"/>
        <end position="635"/>
    </location>
</feature>
<feature type="compositionally biased region" description="Polar residues" evidence="1">
    <location>
        <begin position="208"/>
        <end position="222"/>
    </location>
</feature>
<feature type="region of interest" description="Disordered" evidence="1">
    <location>
        <begin position="295"/>
        <end position="343"/>
    </location>
</feature>
<reference evidence="3" key="1">
    <citation type="journal article" date="2023" name="IMA Fungus">
        <title>Comparative genomic study of the Penicillium genus elucidates a diverse pangenome and 15 lateral gene transfer events.</title>
        <authorList>
            <person name="Petersen C."/>
            <person name="Sorensen T."/>
            <person name="Nielsen M.R."/>
            <person name="Sondergaard T.E."/>
            <person name="Sorensen J.L."/>
            <person name="Fitzpatrick D.A."/>
            <person name="Frisvad J.C."/>
            <person name="Nielsen K.L."/>
        </authorList>
    </citation>
    <scope>NUCLEOTIDE SEQUENCE</scope>
    <source>
        <strain evidence="3">IBT 12815</strain>
    </source>
</reference>
<feature type="compositionally biased region" description="Polar residues" evidence="1">
    <location>
        <begin position="313"/>
        <end position="326"/>
    </location>
</feature>
<evidence type="ECO:0000313" key="4">
    <source>
        <dbReference type="Proteomes" id="UP001213799"/>
    </source>
</evidence>
<organism evidence="3 4">
    <name type="scientific">Penicillium hordei</name>
    <dbReference type="NCBI Taxonomy" id="40994"/>
    <lineage>
        <taxon>Eukaryota</taxon>
        <taxon>Fungi</taxon>
        <taxon>Dikarya</taxon>
        <taxon>Ascomycota</taxon>
        <taxon>Pezizomycotina</taxon>
        <taxon>Eurotiomycetes</taxon>
        <taxon>Eurotiomycetidae</taxon>
        <taxon>Eurotiales</taxon>
        <taxon>Aspergillaceae</taxon>
        <taxon>Penicillium</taxon>
    </lineage>
</organism>
<feature type="region of interest" description="Disordered" evidence="1">
    <location>
        <begin position="208"/>
        <end position="266"/>
    </location>
</feature>
<accession>A0AAD6DYV2</accession>
<feature type="region of interest" description="Disordered" evidence="1">
    <location>
        <begin position="1"/>
        <end position="34"/>
    </location>
</feature>
<name>A0AAD6DYV2_9EURO</name>
<protein>
    <submittedName>
        <fullName evidence="3">Uncharacterized protein</fullName>
    </submittedName>
</protein>
<dbReference type="AlphaFoldDB" id="A0AAD6DYV2"/>
<feature type="compositionally biased region" description="Pro residues" evidence="1">
    <location>
        <begin position="239"/>
        <end position="248"/>
    </location>
</feature>
<gene>
    <name evidence="3" type="ORF">N7537_007654</name>
</gene>
<evidence type="ECO:0000256" key="1">
    <source>
        <dbReference type="SAM" id="MobiDB-lite"/>
    </source>
</evidence>
<keyword evidence="2" id="KW-1133">Transmembrane helix</keyword>
<feature type="region of interest" description="Disordered" evidence="1">
    <location>
        <begin position="557"/>
        <end position="669"/>
    </location>
</feature>
<feature type="compositionally biased region" description="Polar residues" evidence="1">
    <location>
        <begin position="13"/>
        <end position="22"/>
    </location>
</feature>
<feature type="region of interest" description="Disordered" evidence="1">
    <location>
        <begin position="92"/>
        <end position="196"/>
    </location>
</feature>
<keyword evidence="4" id="KW-1185">Reference proteome</keyword>
<proteinExistence type="predicted"/>
<reference evidence="3" key="2">
    <citation type="submission" date="2023-01" db="EMBL/GenBank/DDBJ databases">
        <authorList>
            <person name="Petersen C."/>
        </authorList>
    </citation>
    <scope>NUCLEOTIDE SEQUENCE</scope>
    <source>
        <strain evidence="3">IBT 12815</strain>
    </source>
</reference>
<dbReference type="EMBL" id="JAQJAE010000004">
    <property type="protein sequence ID" value="KAJ5597570.1"/>
    <property type="molecule type" value="Genomic_DNA"/>
</dbReference>